<comment type="caution">
    <text evidence="1">The sequence shown here is derived from an EMBL/GenBank/DDBJ whole genome shotgun (WGS) entry which is preliminary data.</text>
</comment>
<name>A0ACB5SA89_9PEZI</name>
<sequence length="366" mass="40774">MAPGSINPFAGFTDEDGSIATGIGSRKVADANVKPPASIPIVDLAGAFSDSSEERRKVAGKIYGACTTIGFFYIKNHGIEQNLISACQRAGLSFFQDLTHEQKMEFSMAKNKAEYCGYAPKAIRMPDGAIKRRMYETIHWGYESALDPGVTEDAEASYNFWPSEEMMPGFRSLMGRYYLSMMTLARRLLRLFALALDLEENFFDKFAKHPGVMLALNYYEAAQPQNPEGSGIFAHNDLEVFTILCQDEVKSLEVLSSNGAWLPADPVPGHFVVNVGDTLSMWTNGIFQSTVHRAYNKDGQTRLSIPFFFGADQDAMIEPLPSCVSAKTPAKFNRVQIRSYQKERLHLQYPEGKQENVPKSNVVKDI</sequence>
<proteinExistence type="predicted"/>
<keyword evidence="2" id="KW-1185">Reference proteome</keyword>
<organism evidence="1 2">
    <name type="scientific">Neofusicoccum parvum</name>
    <dbReference type="NCBI Taxonomy" id="310453"/>
    <lineage>
        <taxon>Eukaryota</taxon>
        <taxon>Fungi</taxon>
        <taxon>Dikarya</taxon>
        <taxon>Ascomycota</taxon>
        <taxon>Pezizomycotina</taxon>
        <taxon>Dothideomycetes</taxon>
        <taxon>Dothideomycetes incertae sedis</taxon>
        <taxon>Botryosphaeriales</taxon>
        <taxon>Botryosphaeriaceae</taxon>
        <taxon>Neofusicoccum</taxon>
    </lineage>
</organism>
<protein>
    <submittedName>
        <fullName evidence="1">2OG-Fe(II) oxygenase family oxidoreductase</fullName>
    </submittedName>
</protein>
<accession>A0ACB5SA89</accession>
<evidence type="ECO:0000313" key="2">
    <source>
        <dbReference type="Proteomes" id="UP001165186"/>
    </source>
</evidence>
<dbReference type="EMBL" id="BSXG01000432">
    <property type="protein sequence ID" value="GME32400.1"/>
    <property type="molecule type" value="Genomic_DNA"/>
</dbReference>
<dbReference type="Proteomes" id="UP001165186">
    <property type="component" value="Unassembled WGS sequence"/>
</dbReference>
<gene>
    <name evidence="1" type="primary">g7701</name>
    <name evidence="1" type="ORF">NpPPO83_00007701</name>
</gene>
<evidence type="ECO:0000313" key="1">
    <source>
        <dbReference type="EMBL" id="GME32400.1"/>
    </source>
</evidence>
<reference evidence="1" key="1">
    <citation type="submission" date="2024-09" db="EMBL/GenBank/DDBJ databases">
        <title>Draft Genome Sequences of Neofusicoccum parvum.</title>
        <authorList>
            <person name="Ashida A."/>
            <person name="Camagna M."/>
            <person name="Tanaka A."/>
            <person name="Takemoto D."/>
        </authorList>
    </citation>
    <scope>NUCLEOTIDE SEQUENCE</scope>
    <source>
        <strain evidence="1">PPO83</strain>
    </source>
</reference>